<gene>
    <name evidence="3" type="ORF">HUT05_05230</name>
</gene>
<sequence length="223" mass="23159">MRPLRPTGNASPASGAMRGLRSGVLAALCVLLPLVGHVLTRCHAPRWIIVAAVAAVAVPGAMLLTRRRLTDTQVVGALAAAQIASHLAYALPGACQAMTGGAVPSSGLFSLVQHGADASPPAGAVLAGHLVTVVVAARLLGVTERLLWQSRPMLDAVHRLLLFVWPFLGRVHGTGPAAVISEDRTPPRSATPVRRHTGRAPPLSVRVCFAPFRPMPIGGLLLP</sequence>
<name>A0A7H8T1F2_STRCX</name>
<dbReference type="EMBL" id="CP056041">
    <property type="protein sequence ID" value="QKZ16828.1"/>
    <property type="molecule type" value="Genomic_DNA"/>
</dbReference>
<feature type="transmembrane region" description="Helical" evidence="2">
    <location>
        <begin position="46"/>
        <end position="64"/>
    </location>
</feature>
<feature type="region of interest" description="Disordered" evidence="1">
    <location>
        <begin position="179"/>
        <end position="198"/>
    </location>
</feature>
<proteinExistence type="predicted"/>
<evidence type="ECO:0000313" key="3">
    <source>
        <dbReference type="EMBL" id="QKZ16828.1"/>
    </source>
</evidence>
<dbReference type="RefSeq" id="WP_176574350.1">
    <property type="nucleotide sequence ID" value="NZ_CBDRGH010000039.1"/>
</dbReference>
<feature type="transmembrane region" description="Helical" evidence="2">
    <location>
        <begin position="20"/>
        <end position="40"/>
    </location>
</feature>
<evidence type="ECO:0000256" key="2">
    <source>
        <dbReference type="SAM" id="Phobius"/>
    </source>
</evidence>
<evidence type="ECO:0000256" key="1">
    <source>
        <dbReference type="SAM" id="MobiDB-lite"/>
    </source>
</evidence>
<reference evidence="3 4" key="1">
    <citation type="submission" date="2020-06" db="EMBL/GenBank/DDBJ databases">
        <title>Genome mining for natural products.</title>
        <authorList>
            <person name="Zhang B."/>
            <person name="Shi J."/>
            <person name="Ge H."/>
        </authorList>
    </citation>
    <scope>NUCLEOTIDE SEQUENCE [LARGE SCALE GENOMIC DNA]</scope>
    <source>
        <strain evidence="3 4">NA02069</strain>
    </source>
</reference>
<keyword evidence="2" id="KW-0812">Transmembrane</keyword>
<keyword evidence="2" id="KW-1133">Transmembrane helix</keyword>
<evidence type="ECO:0000313" key="4">
    <source>
        <dbReference type="Proteomes" id="UP000509418"/>
    </source>
</evidence>
<keyword evidence="2" id="KW-0472">Membrane</keyword>
<dbReference type="Proteomes" id="UP000509418">
    <property type="component" value="Chromosome"/>
</dbReference>
<keyword evidence="4" id="KW-1185">Reference proteome</keyword>
<accession>A0A7H8T1F2</accession>
<dbReference type="AlphaFoldDB" id="A0A7H8T1F2"/>
<protein>
    <submittedName>
        <fullName evidence="3">Uncharacterized protein</fullName>
    </submittedName>
</protein>
<organism evidence="3 4">
    <name type="scientific">Streptomyces chartreusis</name>
    <dbReference type="NCBI Taxonomy" id="1969"/>
    <lineage>
        <taxon>Bacteria</taxon>
        <taxon>Bacillati</taxon>
        <taxon>Actinomycetota</taxon>
        <taxon>Actinomycetes</taxon>
        <taxon>Kitasatosporales</taxon>
        <taxon>Streptomycetaceae</taxon>
        <taxon>Streptomyces</taxon>
    </lineage>
</organism>